<feature type="compositionally biased region" description="Basic residues" evidence="1">
    <location>
        <begin position="62"/>
        <end position="71"/>
    </location>
</feature>
<evidence type="ECO:0000313" key="3">
    <source>
        <dbReference type="Proteomes" id="UP000245591"/>
    </source>
</evidence>
<name>A0A2U1J6L6_SMIAN</name>
<dbReference type="Proteomes" id="UP000245591">
    <property type="component" value="Unassembled WGS sequence"/>
</dbReference>
<dbReference type="AlphaFoldDB" id="A0A2U1J6L6"/>
<dbReference type="EMBL" id="MBFU01000313">
    <property type="protein sequence ID" value="PWA00726.1"/>
    <property type="molecule type" value="Genomic_DNA"/>
</dbReference>
<keyword evidence="3" id="KW-1185">Reference proteome</keyword>
<evidence type="ECO:0000256" key="1">
    <source>
        <dbReference type="SAM" id="MobiDB-lite"/>
    </source>
</evidence>
<gene>
    <name evidence="2" type="ORF">BB558_003190</name>
</gene>
<feature type="compositionally biased region" description="Basic and acidic residues" evidence="1">
    <location>
        <begin position="198"/>
        <end position="217"/>
    </location>
</feature>
<feature type="region of interest" description="Disordered" evidence="1">
    <location>
        <begin position="198"/>
        <end position="253"/>
    </location>
</feature>
<comment type="caution">
    <text evidence="2">The sequence shown here is derived from an EMBL/GenBank/DDBJ whole genome shotgun (WGS) entry which is preliminary data.</text>
</comment>
<reference evidence="2 3" key="1">
    <citation type="journal article" date="2018" name="MBio">
        <title>Comparative Genomics Reveals the Core Gene Toolbox for the Fungus-Insect Symbiosis.</title>
        <authorList>
            <person name="Wang Y."/>
            <person name="Stata M."/>
            <person name="Wang W."/>
            <person name="Stajich J.E."/>
            <person name="White M.M."/>
            <person name="Moncalvo J.M."/>
        </authorList>
    </citation>
    <scope>NUCLEOTIDE SEQUENCE [LARGE SCALE GENOMIC DNA]</scope>
    <source>
        <strain evidence="2 3">AUS-126-30</strain>
    </source>
</reference>
<organism evidence="2 3">
    <name type="scientific">Smittium angustum</name>
    <dbReference type="NCBI Taxonomy" id="133377"/>
    <lineage>
        <taxon>Eukaryota</taxon>
        <taxon>Fungi</taxon>
        <taxon>Fungi incertae sedis</taxon>
        <taxon>Zoopagomycota</taxon>
        <taxon>Kickxellomycotina</taxon>
        <taxon>Harpellomycetes</taxon>
        <taxon>Harpellales</taxon>
        <taxon>Legeriomycetaceae</taxon>
        <taxon>Smittium</taxon>
    </lineage>
</organism>
<feature type="compositionally biased region" description="Basic and acidic residues" evidence="1">
    <location>
        <begin position="244"/>
        <end position="253"/>
    </location>
</feature>
<accession>A0A2U1J6L6</accession>
<sequence>MPKSCNCKKCKKVSVDTVNPQTSNEEHEDFNKHSSKRPNKKPLGNEKECSKQQKNVNTSKTSSKKAKKVKTSRLSGLFSRKNSKLISTPNKTPRDMLIVGSLRKAKSKSWTRNTSPSNTESNISNQNNLDSSGSKQNILAYDSDSDIRNEPKNVNPYVLSSSVPAIPKYSLKKIKTYKADDNGLDEFKDYLVSRKSDTGKKSIENPKVKKDGHKSDSDESLISGSFEINYKKIGNKQGNNDPELTPRKSKDKRVTYNESFAKSTIMDYISEKQHHNITKNLNPVLANYNTNFNTLNPRIKTPSKSYRAALGNVHTTNHQNIHYSLPNTHQNHQINYQYQHDPYIRPNLIIPQNYYSTIQNIPRTSLERNRDFGYDKNISFVQKNANQHDLFNIGSRGVGHYIPTNTNININRANPIQYQQKNNGYGQDHVKINMGQQPNFINGNKTLNPGIFGMNNDGNKQQTFLPMYRVPRKPIIVNKPKTFNKNKSFGVLVYYFRDYILSYVSGK</sequence>
<evidence type="ECO:0000313" key="2">
    <source>
        <dbReference type="EMBL" id="PWA00726.1"/>
    </source>
</evidence>
<feature type="compositionally biased region" description="Polar residues" evidence="1">
    <location>
        <begin position="110"/>
        <end position="137"/>
    </location>
</feature>
<proteinExistence type="predicted"/>
<feature type="region of interest" description="Disordered" evidence="1">
    <location>
        <begin position="13"/>
        <end position="159"/>
    </location>
</feature>
<protein>
    <submittedName>
        <fullName evidence="2">Uncharacterized protein</fullName>
    </submittedName>
</protein>